<evidence type="ECO:0000313" key="3">
    <source>
        <dbReference type="Proteomes" id="UP000604825"/>
    </source>
</evidence>
<name>A0A811MK79_9POAL</name>
<organism evidence="2 3">
    <name type="scientific">Miscanthus lutarioriparius</name>
    <dbReference type="NCBI Taxonomy" id="422564"/>
    <lineage>
        <taxon>Eukaryota</taxon>
        <taxon>Viridiplantae</taxon>
        <taxon>Streptophyta</taxon>
        <taxon>Embryophyta</taxon>
        <taxon>Tracheophyta</taxon>
        <taxon>Spermatophyta</taxon>
        <taxon>Magnoliopsida</taxon>
        <taxon>Liliopsida</taxon>
        <taxon>Poales</taxon>
        <taxon>Poaceae</taxon>
        <taxon>PACMAD clade</taxon>
        <taxon>Panicoideae</taxon>
        <taxon>Andropogonodae</taxon>
        <taxon>Andropogoneae</taxon>
        <taxon>Saccharinae</taxon>
        <taxon>Miscanthus</taxon>
    </lineage>
</organism>
<dbReference type="AlphaFoldDB" id="A0A811MK79"/>
<comment type="caution">
    <text evidence="2">The sequence shown here is derived from an EMBL/GenBank/DDBJ whole genome shotgun (WGS) entry which is preliminary data.</text>
</comment>
<feature type="compositionally biased region" description="Low complexity" evidence="1">
    <location>
        <begin position="1"/>
        <end position="10"/>
    </location>
</feature>
<evidence type="ECO:0000256" key="1">
    <source>
        <dbReference type="SAM" id="MobiDB-lite"/>
    </source>
</evidence>
<reference evidence="2" key="1">
    <citation type="submission" date="2020-10" db="EMBL/GenBank/DDBJ databases">
        <authorList>
            <person name="Han B."/>
            <person name="Lu T."/>
            <person name="Zhao Q."/>
            <person name="Huang X."/>
            <person name="Zhao Y."/>
        </authorList>
    </citation>
    <scope>NUCLEOTIDE SEQUENCE</scope>
</reference>
<feature type="compositionally biased region" description="Low complexity" evidence="1">
    <location>
        <begin position="23"/>
        <end position="32"/>
    </location>
</feature>
<sequence>MATASSSTASPVTEMPVPTSSTSEPLPSAAPARLRRRCRIVREVSSRYLSTPLPPPSPRLSTSSFHSSMLVNPRARFS</sequence>
<accession>A0A811MK79</accession>
<feature type="region of interest" description="Disordered" evidence="1">
    <location>
        <begin position="1"/>
        <end position="35"/>
    </location>
</feature>
<evidence type="ECO:0000313" key="2">
    <source>
        <dbReference type="EMBL" id="CAD6205826.1"/>
    </source>
</evidence>
<dbReference type="Proteomes" id="UP000604825">
    <property type="component" value="Unassembled WGS sequence"/>
</dbReference>
<proteinExistence type="predicted"/>
<protein>
    <submittedName>
        <fullName evidence="2">Uncharacterized protein</fullName>
    </submittedName>
</protein>
<keyword evidence="3" id="KW-1185">Reference proteome</keyword>
<dbReference type="EMBL" id="CAJGYO010000001">
    <property type="protein sequence ID" value="CAD6205826.1"/>
    <property type="molecule type" value="Genomic_DNA"/>
</dbReference>
<feature type="region of interest" description="Disordered" evidence="1">
    <location>
        <begin position="48"/>
        <end position="78"/>
    </location>
</feature>
<gene>
    <name evidence="2" type="ORF">NCGR_LOCUS3594</name>
</gene>